<dbReference type="RefSeq" id="WP_007574534.1">
    <property type="nucleotide sequence ID" value="NZ_BPTS01000002.1"/>
</dbReference>
<keyword evidence="4 5" id="KW-0012">Acyltransferase</keyword>
<dbReference type="InterPro" id="IPR003679">
    <property type="entry name" value="Amioglycoside_AcTrfase"/>
</dbReference>
<evidence type="ECO:0000256" key="1">
    <source>
        <dbReference type="ARBA" id="ARBA00006383"/>
    </source>
</evidence>
<proteinExistence type="inferred from homology"/>
<keyword evidence="5" id="KW-0046">Antibiotic resistance</keyword>
<dbReference type="EMBL" id="GL945017">
    <property type="protein sequence ID" value="EGN57163.1"/>
    <property type="molecule type" value="Genomic_DNA"/>
</dbReference>
<comment type="catalytic activity">
    <reaction evidence="5">
        <text>a 2-deoxystreptamine antibiotic + acetyl-CoA = an N(3)-acetyl-2-deoxystreptamine antibiotic + CoA + H(+)</text>
        <dbReference type="Rhea" id="RHEA:12665"/>
        <dbReference type="ChEBI" id="CHEBI:15378"/>
        <dbReference type="ChEBI" id="CHEBI:57287"/>
        <dbReference type="ChEBI" id="CHEBI:57288"/>
        <dbReference type="ChEBI" id="CHEBI:57921"/>
        <dbReference type="ChEBI" id="CHEBI:77452"/>
        <dbReference type="EC" id="2.3.1.81"/>
    </reaction>
</comment>
<dbReference type="PANTHER" id="PTHR11104">
    <property type="entry name" value="AMINOGLYCOSIDE N3-ACETYLTRANSFERASE"/>
    <property type="match status" value="1"/>
</dbReference>
<dbReference type="eggNOG" id="COG2746">
    <property type="taxonomic scope" value="Bacteria"/>
</dbReference>
<reference evidence="7" key="1">
    <citation type="journal article" date="2011" name="Stand. Genomic Sci.">
        <title>Non-contiguous finished genome sequence of the opportunistic oral pathogen Prevotella multisaccharivorax type strain (PPPA20).</title>
        <authorList>
            <person name="Pati A."/>
            <person name="Gronow S."/>
            <person name="Lu M."/>
            <person name="Lapidus A."/>
            <person name="Nolan M."/>
            <person name="Lucas S."/>
            <person name="Hammon N."/>
            <person name="Deshpande S."/>
            <person name="Cheng J.F."/>
            <person name="Tapia R."/>
            <person name="Han C."/>
            <person name="Goodwin L."/>
            <person name="Pitluck S."/>
            <person name="Liolios K."/>
            <person name="Pagani I."/>
            <person name="Mavromatis K."/>
            <person name="Mikhailova N."/>
            <person name="Huntemann M."/>
            <person name="Chen A."/>
            <person name="Palaniappan K."/>
            <person name="Land M."/>
            <person name="Hauser L."/>
            <person name="Detter J.C."/>
            <person name="Brambilla E.M."/>
            <person name="Rohde M."/>
            <person name="Goker M."/>
            <person name="Woyke T."/>
            <person name="Bristow J."/>
            <person name="Eisen J.A."/>
            <person name="Markowitz V."/>
            <person name="Hugenholtz P."/>
            <person name="Kyrpides N.C."/>
            <person name="Klenk H.P."/>
            <person name="Ivanova N."/>
        </authorList>
    </citation>
    <scope>NUCLEOTIDE SEQUENCE [LARGE SCALE GENOMIC DNA]</scope>
    <source>
        <strain evidence="7">DSM 17128</strain>
    </source>
</reference>
<evidence type="ECO:0000256" key="5">
    <source>
        <dbReference type="RuleBase" id="RU365031"/>
    </source>
</evidence>
<accession>F8N5X9</accession>
<dbReference type="Pfam" id="PF02522">
    <property type="entry name" value="Antibiotic_NAT"/>
    <property type="match status" value="1"/>
</dbReference>
<sequence length="300" mass="35187">MSFLTQAGHIIKAVTGIENLSLLQKKIHKRIGQIIYHEKYNADDIVAVMRELGMHKGSTVCIHAAMREFYNYQGTAEELITKILGVLTPEGTLMMPAFPDQSHTHDKDYVFDPSTEPTRAGLLAETFRKYPGTVRSINVQHSVTAWGKHAEWLTQDHQNCNNCWDEKSPWYRMTELNALNFCLGLPSHYIGTFDHCVEAMLYKEFPYWRQFFTEEWTYRYKEPEGEIRSYHCIEGNLERRTREQRLISHFTQEEHQSRKLSNLLIQVYKTQPCLRKMIELGRKGITMYYIPSTKGYSFEK</sequence>
<evidence type="ECO:0000313" key="7">
    <source>
        <dbReference type="Proteomes" id="UP000002772"/>
    </source>
</evidence>
<dbReference type="EC" id="2.3.1.-" evidence="5"/>
<keyword evidence="3 5" id="KW-0808">Transferase</keyword>
<evidence type="ECO:0000256" key="3">
    <source>
        <dbReference type="ARBA" id="ARBA00022679"/>
    </source>
</evidence>
<dbReference type="Proteomes" id="UP000002772">
    <property type="component" value="Unassembled WGS sequence"/>
</dbReference>
<dbReference type="InterPro" id="IPR028345">
    <property type="entry name" value="Antibiotic_NAT-like"/>
</dbReference>
<evidence type="ECO:0000313" key="6">
    <source>
        <dbReference type="EMBL" id="EGN57163.1"/>
    </source>
</evidence>
<dbReference type="GO" id="GO:0046677">
    <property type="term" value="P:response to antibiotic"/>
    <property type="evidence" value="ECO:0007669"/>
    <property type="project" value="UniProtKB-KW"/>
</dbReference>
<dbReference type="AlphaFoldDB" id="F8N5X9"/>
<keyword evidence="7" id="KW-1185">Reference proteome</keyword>
<dbReference type="HOGENOM" id="CLU_1041546_0_0_10"/>
<dbReference type="SUPFAM" id="SSF110710">
    <property type="entry name" value="TTHA0583/YokD-like"/>
    <property type="match status" value="1"/>
</dbReference>
<evidence type="ECO:0000256" key="4">
    <source>
        <dbReference type="ARBA" id="ARBA00023315"/>
    </source>
</evidence>
<name>F8N5X9_9BACT</name>
<comment type="similarity">
    <text evidence="1 5">Belongs to the antibiotic N-acetyltransferase family.</text>
</comment>
<gene>
    <name evidence="6" type="ORF">Premu_1758</name>
</gene>
<organism evidence="6 7">
    <name type="scientific">Hallella multisaccharivorax DSM 17128</name>
    <dbReference type="NCBI Taxonomy" id="688246"/>
    <lineage>
        <taxon>Bacteria</taxon>
        <taxon>Pseudomonadati</taxon>
        <taxon>Bacteroidota</taxon>
        <taxon>Bacteroidia</taxon>
        <taxon>Bacteroidales</taxon>
        <taxon>Prevotellaceae</taxon>
        <taxon>Hallella</taxon>
    </lineage>
</organism>
<dbReference type="GO" id="GO:0046353">
    <property type="term" value="F:aminoglycoside 3-N-acetyltransferase activity"/>
    <property type="evidence" value="ECO:0007669"/>
    <property type="project" value="UniProtKB-EC"/>
</dbReference>
<dbReference type="OrthoDB" id="7330654at2"/>
<protein>
    <recommendedName>
        <fullName evidence="2 5">Aminoglycoside N(3)-acetyltransferase</fullName>
        <ecNumber evidence="5">2.3.1.-</ecNumber>
    </recommendedName>
</protein>
<evidence type="ECO:0000256" key="2">
    <source>
        <dbReference type="ARBA" id="ARBA00012882"/>
    </source>
</evidence>
<dbReference type="STRING" id="688246.Premu_1758"/>
<dbReference type="PANTHER" id="PTHR11104:SF0">
    <property type="entry name" value="SPBETA PROPHAGE-DERIVED AMINOGLYCOSIDE N(3')-ACETYLTRANSFERASE-LIKE PROTEIN YOKD"/>
    <property type="match status" value="1"/>
</dbReference>